<evidence type="ECO:0000313" key="3">
    <source>
        <dbReference type="Proteomes" id="UP000011866"/>
    </source>
</evidence>
<dbReference type="HOGENOM" id="CLU_703848_0_0_6"/>
<sequence>MELAMKYLPVGIIIASSLMNPIPVLATTNDAQMVAFFPIESEVCPTGWSEYKPAKGYLIRGTDNTSLIGAQKGDAIHDAQAPLHQHKLDDTLPLRRIGNNIFGGPHQRITTIEVSVNGSTSHSDGAMPYVQYLTCQEDKPAVHEPSLSIFLPKNTVQWFTGGACPTGWALYEPLIGGSGRTALPLPRDAVATAAAAIVDGGNSQNHEHNLFFNMPDKEHNIKLMVNSTDDSYFINIFKKTDFAQAAIPQIERLSAKGIRSDIKAGSPDVLIPYTYLRPCQKTSDTINISELPAGMGTFTKSFACPSGLYNVASAAGRFPVGLPPRNAGDPDPLSGTAFGAAALKSEQRPTHLHTVDIPVALSAWGIDTTTFLPTNRFKGLSPGASKLEGETDTTSMTFPYVQLKFCKVPE</sequence>
<organism evidence="2 3">
    <name type="scientific">Thalassolituus oleivorans MIL-1</name>
    <dbReference type="NCBI Taxonomy" id="1298593"/>
    <lineage>
        <taxon>Bacteria</taxon>
        <taxon>Pseudomonadati</taxon>
        <taxon>Pseudomonadota</taxon>
        <taxon>Gammaproteobacteria</taxon>
        <taxon>Oceanospirillales</taxon>
        <taxon>Oceanospirillaceae</taxon>
        <taxon>Thalassolituus</taxon>
    </lineage>
</organism>
<gene>
    <name evidence="2" type="ORF">TOL_3306</name>
</gene>
<protein>
    <submittedName>
        <fullName evidence="2">Uncharacterized protein</fullName>
    </submittedName>
</protein>
<evidence type="ECO:0000256" key="1">
    <source>
        <dbReference type="SAM" id="SignalP"/>
    </source>
</evidence>
<dbReference type="AlphaFoldDB" id="M5DUY7"/>
<keyword evidence="1" id="KW-0732">Signal</keyword>
<evidence type="ECO:0000313" key="2">
    <source>
        <dbReference type="EMBL" id="CCU73696.1"/>
    </source>
</evidence>
<feature type="signal peptide" evidence="1">
    <location>
        <begin position="1"/>
        <end position="26"/>
    </location>
</feature>
<dbReference type="KEGG" id="tol:TOL_3306"/>
<name>M5DUY7_9GAMM</name>
<reference evidence="2 3" key="1">
    <citation type="journal article" date="2013" name="Genome Announc.">
        <title>Genome Sequence of Thalassolituus oleivorans MIL-1 (DSM 14913T).</title>
        <authorList>
            <person name="Golyshin P.N."/>
            <person name="Werner J."/>
            <person name="Chernikova T.N."/>
            <person name="Tran H."/>
            <person name="Ferrer M."/>
            <person name="Yakimov M.M."/>
            <person name="Teeling H."/>
            <person name="Golyshina O.V."/>
        </authorList>
    </citation>
    <scope>NUCLEOTIDE SEQUENCE [LARGE SCALE GENOMIC DNA]</scope>
    <source>
        <strain evidence="2 3">MIL-1</strain>
    </source>
</reference>
<accession>M5DUY7</accession>
<dbReference type="EMBL" id="HF680312">
    <property type="protein sequence ID" value="CCU73696.1"/>
    <property type="molecule type" value="Genomic_DNA"/>
</dbReference>
<keyword evidence="3" id="KW-1185">Reference proteome</keyword>
<dbReference type="Proteomes" id="UP000011866">
    <property type="component" value="Chromosome"/>
</dbReference>
<feature type="chain" id="PRO_5004065683" evidence="1">
    <location>
        <begin position="27"/>
        <end position="410"/>
    </location>
</feature>
<proteinExistence type="predicted"/>